<evidence type="ECO:0000313" key="1">
    <source>
        <dbReference type="EMBL" id="MDN3921235.1"/>
    </source>
</evidence>
<accession>A0ABT8DSD2</accession>
<proteinExistence type="predicted"/>
<dbReference type="PROSITE" id="PS51257">
    <property type="entry name" value="PROKAR_LIPOPROTEIN"/>
    <property type="match status" value="1"/>
</dbReference>
<organism evidence="1 2">
    <name type="scientific">Roseateles violae</name>
    <dbReference type="NCBI Taxonomy" id="3058042"/>
    <lineage>
        <taxon>Bacteria</taxon>
        <taxon>Pseudomonadati</taxon>
        <taxon>Pseudomonadota</taxon>
        <taxon>Betaproteobacteria</taxon>
        <taxon>Burkholderiales</taxon>
        <taxon>Sphaerotilaceae</taxon>
        <taxon>Roseateles</taxon>
    </lineage>
</organism>
<evidence type="ECO:0008006" key="3">
    <source>
        <dbReference type="Google" id="ProtNLM"/>
    </source>
</evidence>
<dbReference type="RefSeq" id="WP_290359536.1">
    <property type="nucleotide sequence ID" value="NZ_JAUHHC010000003.1"/>
</dbReference>
<keyword evidence="2" id="KW-1185">Reference proteome</keyword>
<reference evidence="1 2" key="1">
    <citation type="submission" date="2023-06" db="EMBL/GenBank/DDBJ databases">
        <title>Pelomonas sp. PFR6 16S ribosomal RNA gene Genome sequencing and assembly.</title>
        <authorList>
            <person name="Woo H."/>
        </authorList>
    </citation>
    <scope>NUCLEOTIDE SEQUENCE [LARGE SCALE GENOMIC DNA]</scope>
    <source>
        <strain evidence="1 2">PFR6</strain>
    </source>
</reference>
<dbReference type="EMBL" id="JAUHHC010000003">
    <property type="protein sequence ID" value="MDN3921235.1"/>
    <property type="molecule type" value="Genomic_DNA"/>
</dbReference>
<dbReference type="Proteomes" id="UP001228044">
    <property type="component" value="Unassembled WGS sequence"/>
</dbReference>
<sequence>MMSKTRTSAAALLAALTLGACGGGTEVLVVPLFVFGFEGSAGGSTVQAFLLPDQPTTASGTLDTANFNVDGVQKQFGGTWSGCSLSLTLKPGQSEPAAPLASSYEGRLQGTDTLLLTPPAASGRPTLTLKRNGTVNSFGC</sequence>
<name>A0ABT8DSD2_9BURK</name>
<evidence type="ECO:0000313" key="2">
    <source>
        <dbReference type="Proteomes" id="UP001228044"/>
    </source>
</evidence>
<protein>
    <recommendedName>
        <fullName evidence="3">Lipoprotein</fullName>
    </recommendedName>
</protein>
<comment type="caution">
    <text evidence="1">The sequence shown here is derived from an EMBL/GenBank/DDBJ whole genome shotgun (WGS) entry which is preliminary data.</text>
</comment>
<gene>
    <name evidence="1" type="ORF">QWJ38_13160</name>
</gene>